<dbReference type="AlphaFoldDB" id="A0A2N1P423"/>
<reference evidence="1 2" key="1">
    <citation type="submission" date="2016-04" db="EMBL/GenBank/DDBJ databases">
        <title>Genome analyses suggest a sexual origin of heterokaryosis in a supposedly ancient asexual fungus.</title>
        <authorList>
            <person name="Ropars J."/>
            <person name="Sedzielewska K."/>
            <person name="Noel J."/>
            <person name="Charron P."/>
            <person name="Farinelli L."/>
            <person name="Marton T."/>
            <person name="Kruger M."/>
            <person name="Pelin A."/>
            <person name="Brachmann A."/>
            <person name="Corradi N."/>
        </authorList>
    </citation>
    <scope>NUCLEOTIDE SEQUENCE [LARGE SCALE GENOMIC DNA]</scope>
    <source>
        <strain evidence="1 2">C2</strain>
    </source>
</reference>
<evidence type="ECO:0000313" key="2">
    <source>
        <dbReference type="Proteomes" id="UP000233469"/>
    </source>
</evidence>
<proteinExistence type="predicted"/>
<accession>A0A2N1P423</accession>
<evidence type="ECO:0000313" key="1">
    <source>
        <dbReference type="EMBL" id="PKK80888.1"/>
    </source>
</evidence>
<dbReference type="EMBL" id="LLXL01000004">
    <property type="protein sequence ID" value="PKK80888.1"/>
    <property type="molecule type" value="Genomic_DNA"/>
</dbReference>
<protein>
    <submittedName>
        <fullName evidence="1">Uncharacterized protein</fullName>
    </submittedName>
</protein>
<gene>
    <name evidence="1" type="ORF">RhiirC2_723411</name>
</gene>
<dbReference type="Proteomes" id="UP000233469">
    <property type="component" value="Unassembled WGS sequence"/>
</dbReference>
<name>A0A2N1P423_9GLOM</name>
<reference evidence="1 2" key="2">
    <citation type="submission" date="2017-10" db="EMBL/GenBank/DDBJ databases">
        <title>Extensive intraspecific genome diversity in a model arbuscular mycorrhizal fungus.</title>
        <authorList>
            <person name="Chen E.C.H."/>
            <person name="Morin E."/>
            <person name="Baudet D."/>
            <person name="Noel J."/>
            <person name="Ndikumana S."/>
            <person name="Charron P."/>
            <person name="St-Onge C."/>
            <person name="Giorgi J."/>
            <person name="Grigoriev I.V."/>
            <person name="Roux C."/>
            <person name="Martin F.M."/>
            <person name="Corradi N."/>
        </authorList>
    </citation>
    <scope>NUCLEOTIDE SEQUENCE [LARGE SCALE GENOMIC DNA]</scope>
    <source>
        <strain evidence="1 2">C2</strain>
    </source>
</reference>
<comment type="caution">
    <text evidence="1">The sequence shown here is derived from an EMBL/GenBank/DDBJ whole genome shotgun (WGS) entry which is preliminary data.</text>
</comment>
<sequence>MVAIKSPLVEWKIKSRDLKIKYNLIAHTLALMYDYHLSIKISGGIDENIIRGGSLPISSYFS</sequence>
<organism evidence="1 2">
    <name type="scientific">Rhizophagus irregularis</name>
    <dbReference type="NCBI Taxonomy" id="588596"/>
    <lineage>
        <taxon>Eukaryota</taxon>
        <taxon>Fungi</taxon>
        <taxon>Fungi incertae sedis</taxon>
        <taxon>Mucoromycota</taxon>
        <taxon>Glomeromycotina</taxon>
        <taxon>Glomeromycetes</taxon>
        <taxon>Glomerales</taxon>
        <taxon>Glomeraceae</taxon>
        <taxon>Rhizophagus</taxon>
    </lineage>
</organism>
<feature type="non-terminal residue" evidence="1">
    <location>
        <position position="62"/>
    </location>
</feature>